<keyword evidence="3" id="KW-0677">Repeat</keyword>
<dbReference type="SMART" id="SM00355">
    <property type="entry name" value="ZnF_C2H2"/>
    <property type="match status" value="12"/>
</dbReference>
<organism evidence="10 11">
    <name type="scientific">Emergomyces africanus</name>
    <dbReference type="NCBI Taxonomy" id="1955775"/>
    <lineage>
        <taxon>Eukaryota</taxon>
        <taxon>Fungi</taxon>
        <taxon>Dikarya</taxon>
        <taxon>Ascomycota</taxon>
        <taxon>Pezizomycotina</taxon>
        <taxon>Eurotiomycetes</taxon>
        <taxon>Eurotiomycetidae</taxon>
        <taxon>Onygenales</taxon>
        <taxon>Ajellomycetaceae</taxon>
        <taxon>Emergomyces</taxon>
    </lineage>
</organism>
<dbReference type="GO" id="GO:0008270">
    <property type="term" value="F:zinc ion binding"/>
    <property type="evidence" value="ECO:0007669"/>
    <property type="project" value="UniProtKB-KW"/>
</dbReference>
<dbReference type="EMBL" id="LGUA01001062">
    <property type="protein sequence ID" value="OAX79331.1"/>
    <property type="molecule type" value="Genomic_DNA"/>
</dbReference>
<comment type="subcellular location">
    <subcellularLocation>
        <location evidence="1">Nucleus</location>
    </subcellularLocation>
</comment>
<feature type="domain" description="C2H2-type" evidence="9">
    <location>
        <begin position="541"/>
        <end position="570"/>
    </location>
</feature>
<evidence type="ECO:0000256" key="6">
    <source>
        <dbReference type="ARBA" id="ARBA00023242"/>
    </source>
</evidence>
<proteinExistence type="predicted"/>
<reference evidence="10 11" key="1">
    <citation type="submission" date="2015-07" db="EMBL/GenBank/DDBJ databases">
        <title>Emmonsia species relationships and genome sequence.</title>
        <authorList>
            <person name="Cuomo C.A."/>
            <person name="Schwartz I.S."/>
            <person name="Kenyon C."/>
            <person name="de Hoog G.S."/>
            <person name="Govender N.P."/>
            <person name="Botha A."/>
            <person name="Moreno L."/>
            <person name="de Vries M."/>
            <person name="Munoz J.F."/>
            <person name="Stielow J.B."/>
        </authorList>
    </citation>
    <scope>NUCLEOTIDE SEQUENCE [LARGE SCALE GENOMIC DNA]</scope>
    <source>
        <strain evidence="10 11">CBS 136260</strain>
    </source>
</reference>
<evidence type="ECO:0000313" key="10">
    <source>
        <dbReference type="EMBL" id="OAX79331.1"/>
    </source>
</evidence>
<evidence type="ECO:0000256" key="7">
    <source>
        <dbReference type="PROSITE-ProRule" id="PRU00042"/>
    </source>
</evidence>
<keyword evidence="11" id="KW-1185">Reference proteome</keyword>
<keyword evidence="6" id="KW-0539">Nucleus</keyword>
<dbReference type="PANTHER" id="PTHR16515">
    <property type="entry name" value="PR DOMAIN ZINC FINGER PROTEIN"/>
    <property type="match status" value="1"/>
</dbReference>
<dbReference type="GO" id="GO:0005634">
    <property type="term" value="C:nucleus"/>
    <property type="evidence" value="ECO:0007669"/>
    <property type="project" value="UniProtKB-SubCell"/>
</dbReference>
<feature type="region of interest" description="Disordered" evidence="8">
    <location>
        <begin position="237"/>
        <end position="271"/>
    </location>
</feature>
<evidence type="ECO:0000256" key="5">
    <source>
        <dbReference type="ARBA" id="ARBA00022833"/>
    </source>
</evidence>
<dbReference type="Gene3D" id="3.30.160.60">
    <property type="entry name" value="Classic Zinc Finger"/>
    <property type="match status" value="1"/>
</dbReference>
<evidence type="ECO:0000256" key="2">
    <source>
        <dbReference type="ARBA" id="ARBA00022723"/>
    </source>
</evidence>
<dbReference type="Pfam" id="PF12874">
    <property type="entry name" value="zf-met"/>
    <property type="match status" value="2"/>
</dbReference>
<evidence type="ECO:0000259" key="9">
    <source>
        <dbReference type="PROSITE" id="PS50157"/>
    </source>
</evidence>
<dbReference type="PROSITE" id="PS00028">
    <property type="entry name" value="ZINC_FINGER_C2H2_1"/>
    <property type="match status" value="7"/>
</dbReference>
<dbReference type="InterPro" id="IPR050331">
    <property type="entry name" value="Zinc_finger"/>
</dbReference>
<dbReference type="GO" id="GO:0010468">
    <property type="term" value="P:regulation of gene expression"/>
    <property type="evidence" value="ECO:0007669"/>
    <property type="project" value="TreeGrafter"/>
</dbReference>
<accession>A0A1B7NRB1</accession>
<gene>
    <name evidence="10" type="ORF">ACJ72_06352</name>
</gene>
<evidence type="ECO:0000256" key="1">
    <source>
        <dbReference type="ARBA" id="ARBA00004123"/>
    </source>
</evidence>
<feature type="domain" description="C2H2-type" evidence="9">
    <location>
        <begin position="27"/>
        <end position="55"/>
    </location>
</feature>
<evidence type="ECO:0000256" key="4">
    <source>
        <dbReference type="ARBA" id="ARBA00022771"/>
    </source>
</evidence>
<keyword evidence="4 7" id="KW-0863">Zinc-finger</keyword>
<dbReference type="SUPFAM" id="SSF57667">
    <property type="entry name" value="beta-beta-alpha zinc fingers"/>
    <property type="match status" value="1"/>
</dbReference>
<keyword evidence="2" id="KW-0479">Metal-binding</keyword>
<comment type="caution">
    <text evidence="10">The sequence shown here is derived from an EMBL/GenBank/DDBJ whole genome shotgun (WGS) entry which is preliminary data.</text>
</comment>
<dbReference type="InterPro" id="IPR013087">
    <property type="entry name" value="Znf_C2H2_type"/>
</dbReference>
<sequence>MIQCQVCRIRMQFQQNFLAHMQTDQALQCVSCLEDFDSLCALRNHRQLVHPREFEESQRMMMDAGIAAKLSPPRSSTDNICGSAPKKVGSAVTAPGTGEIDFVFDNTEDRVHSEGKVATGLQQYGSPQSGNFSIPLLKPDPFHGQQREIAKGGDLIGLCGPDEEASDLDKAVEALIESIRKQTEQSEGSSLVNPTEYCMSEYPCSTISDQVNNHAGHSNAVSVGRIEIAKRKLATFKQEDEGTDESVSSSSTGSTRFYTPQAENSDLVQGAKPSEMKQSEGLEVVRADGLSQSAQTPASMQQEHDAGVRIVCFQCEATFSTITELQHHQIMHEHNYCKLCFGFFNDCSLLERHIQLMHSFKCIGCQSTYPSWEEKTKHQRQTGHGYCKECNCYFKDRVSHAKHHSLHSNYEKFACPICKANFKTQESRNMHQSDTRHAYCKECDCNFQDHATYVKHVNVHNGTGFVCPTCEAIFSTERNRDTHQREKEHAVCLRCDKIFPDKASAKGHIGVAHKHKCTESGCKLSFPTPALLEAHIWKSHHVCKPCNRTFVDKMALLSHERSGKHAKQVLS</sequence>
<dbReference type="Proteomes" id="UP000091918">
    <property type="component" value="Unassembled WGS sequence"/>
</dbReference>
<dbReference type="AlphaFoldDB" id="A0A1B7NRB1"/>
<evidence type="ECO:0000256" key="3">
    <source>
        <dbReference type="ARBA" id="ARBA00022737"/>
    </source>
</evidence>
<evidence type="ECO:0000256" key="8">
    <source>
        <dbReference type="SAM" id="MobiDB-lite"/>
    </source>
</evidence>
<dbReference type="PANTHER" id="PTHR16515:SF49">
    <property type="entry name" value="GASTRULA ZINC FINGER PROTEIN XLCGF49.1-LIKE-RELATED"/>
    <property type="match status" value="1"/>
</dbReference>
<dbReference type="OrthoDB" id="6077919at2759"/>
<dbReference type="PROSITE" id="PS50157">
    <property type="entry name" value="ZINC_FINGER_C2H2_2"/>
    <property type="match status" value="2"/>
</dbReference>
<dbReference type="InterPro" id="IPR036236">
    <property type="entry name" value="Znf_C2H2_sf"/>
</dbReference>
<feature type="compositionally biased region" description="Low complexity" evidence="8">
    <location>
        <begin position="245"/>
        <end position="255"/>
    </location>
</feature>
<evidence type="ECO:0000313" key="11">
    <source>
        <dbReference type="Proteomes" id="UP000091918"/>
    </source>
</evidence>
<dbReference type="STRING" id="1658172.A0A1B7NRB1"/>
<name>A0A1B7NRB1_9EURO</name>
<keyword evidence="5" id="KW-0862">Zinc</keyword>
<protein>
    <recommendedName>
        <fullName evidence="9">C2H2-type domain-containing protein</fullName>
    </recommendedName>
</protein>
<feature type="compositionally biased region" description="Polar residues" evidence="8">
    <location>
        <begin position="256"/>
        <end position="267"/>
    </location>
</feature>